<protein>
    <submittedName>
        <fullName evidence="1">Uncharacterized protein</fullName>
    </submittedName>
</protein>
<accession>A0A0B7AUT3</accession>
<organism evidence="1">
    <name type="scientific">Arion vulgaris</name>
    <dbReference type="NCBI Taxonomy" id="1028688"/>
    <lineage>
        <taxon>Eukaryota</taxon>
        <taxon>Metazoa</taxon>
        <taxon>Spiralia</taxon>
        <taxon>Lophotrochozoa</taxon>
        <taxon>Mollusca</taxon>
        <taxon>Gastropoda</taxon>
        <taxon>Heterobranchia</taxon>
        <taxon>Euthyneura</taxon>
        <taxon>Panpulmonata</taxon>
        <taxon>Eupulmonata</taxon>
        <taxon>Stylommatophora</taxon>
        <taxon>Helicina</taxon>
        <taxon>Arionoidea</taxon>
        <taxon>Arionidae</taxon>
        <taxon>Arion</taxon>
    </lineage>
</organism>
<proteinExistence type="predicted"/>
<evidence type="ECO:0000313" key="1">
    <source>
        <dbReference type="EMBL" id="CEK83630.1"/>
    </source>
</evidence>
<dbReference type="AlphaFoldDB" id="A0A0B7AUT3"/>
<dbReference type="EMBL" id="HACG01036765">
    <property type="protein sequence ID" value="CEK83630.1"/>
    <property type="molecule type" value="Transcribed_RNA"/>
</dbReference>
<feature type="non-terminal residue" evidence="1">
    <location>
        <position position="59"/>
    </location>
</feature>
<name>A0A0B7AUT3_9EUPU</name>
<sequence>MREKNECFCSATAFLKIELTIKEHKMKGKLNISDIKRHVCLEKKTVKGMVSERRMRGRP</sequence>
<gene>
    <name evidence="1" type="primary">ORF138146</name>
</gene>
<reference evidence="1" key="1">
    <citation type="submission" date="2014-12" db="EMBL/GenBank/DDBJ databases">
        <title>Insight into the proteome of Arion vulgaris.</title>
        <authorList>
            <person name="Aradska J."/>
            <person name="Bulat T."/>
            <person name="Smidak R."/>
            <person name="Sarate P."/>
            <person name="Gangsoo J."/>
            <person name="Sialana F."/>
            <person name="Bilban M."/>
            <person name="Lubec G."/>
        </authorList>
    </citation>
    <scope>NUCLEOTIDE SEQUENCE</scope>
    <source>
        <tissue evidence="1">Skin</tissue>
    </source>
</reference>